<accession>A0A310SJR0</accession>
<evidence type="ECO:0000313" key="2">
    <source>
        <dbReference type="EMBL" id="OAD56604.1"/>
    </source>
</evidence>
<dbReference type="Proteomes" id="UP000250275">
    <property type="component" value="Unassembled WGS sequence"/>
</dbReference>
<sequence>MCCSGGPGGIRLTRCGVVCGIAALAALSTALLGPAWLHTEEKLNLPYLPRNFANVVSVRFKLGLFRVCPRIVKPANLTVHPRSVFGVPGFFADENRMESASHIPEVCMRTTGCGSAVSSMESGEYTRAPVGNTSPGLEDPLGSVCQIGRRRSGVRGPPRERGYGKSVIEVESLNMKEDGVQGLNEGARAALLVSVYKKFGRESVIVRRMRVWID</sequence>
<feature type="transmembrane region" description="Helical" evidence="1">
    <location>
        <begin position="12"/>
        <end position="37"/>
    </location>
</feature>
<dbReference type="EMBL" id="KQ761840">
    <property type="protein sequence ID" value="OAD56604.1"/>
    <property type="molecule type" value="Genomic_DNA"/>
</dbReference>
<keyword evidence="1" id="KW-0472">Membrane</keyword>
<protein>
    <submittedName>
        <fullName evidence="2">Uncharacterized protein</fullName>
    </submittedName>
</protein>
<keyword evidence="1" id="KW-0812">Transmembrane</keyword>
<proteinExistence type="predicted"/>
<dbReference type="AlphaFoldDB" id="A0A310SJR0"/>
<evidence type="ECO:0000313" key="3">
    <source>
        <dbReference type="Proteomes" id="UP000250275"/>
    </source>
</evidence>
<organism evidence="2 3">
    <name type="scientific">Eufriesea mexicana</name>
    <dbReference type="NCBI Taxonomy" id="516756"/>
    <lineage>
        <taxon>Eukaryota</taxon>
        <taxon>Metazoa</taxon>
        <taxon>Ecdysozoa</taxon>
        <taxon>Arthropoda</taxon>
        <taxon>Hexapoda</taxon>
        <taxon>Insecta</taxon>
        <taxon>Pterygota</taxon>
        <taxon>Neoptera</taxon>
        <taxon>Endopterygota</taxon>
        <taxon>Hymenoptera</taxon>
        <taxon>Apocrita</taxon>
        <taxon>Aculeata</taxon>
        <taxon>Apoidea</taxon>
        <taxon>Anthophila</taxon>
        <taxon>Apidae</taxon>
        <taxon>Eufriesea</taxon>
    </lineage>
</organism>
<name>A0A310SJR0_9HYME</name>
<gene>
    <name evidence="2" type="ORF">WN48_03291</name>
</gene>
<keyword evidence="3" id="KW-1185">Reference proteome</keyword>
<keyword evidence="1" id="KW-1133">Transmembrane helix</keyword>
<reference evidence="2 3" key="1">
    <citation type="submission" date="2015-07" db="EMBL/GenBank/DDBJ databases">
        <title>The genome of Eufriesea mexicana.</title>
        <authorList>
            <person name="Pan H."/>
            <person name="Kapheim K."/>
        </authorList>
    </citation>
    <scope>NUCLEOTIDE SEQUENCE [LARGE SCALE GENOMIC DNA]</scope>
    <source>
        <strain evidence="2">0111107269</strain>
        <tissue evidence="2">Whole body</tissue>
    </source>
</reference>
<evidence type="ECO:0000256" key="1">
    <source>
        <dbReference type="SAM" id="Phobius"/>
    </source>
</evidence>
<dbReference type="Gene3D" id="1.20.140.150">
    <property type="match status" value="1"/>
</dbReference>